<feature type="transmembrane region" description="Helical" evidence="2">
    <location>
        <begin position="46"/>
        <end position="70"/>
    </location>
</feature>
<keyword evidence="2" id="KW-0812">Transmembrane</keyword>
<evidence type="ECO:0000259" key="3">
    <source>
        <dbReference type="Pfam" id="PF14399"/>
    </source>
</evidence>
<evidence type="ECO:0000313" key="4">
    <source>
        <dbReference type="EMBL" id="RVX45070.1"/>
    </source>
</evidence>
<dbReference type="AlphaFoldDB" id="A0A438MGU0"/>
<dbReference type="InterPro" id="IPR026935">
    <property type="entry name" value="BtrH_N"/>
</dbReference>
<evidence type="ECO:0000256" key="2">
    <source>
        <dbReference type="SAM" id="Phobius"/>
    </source>
</evidence>
<accession>A0A438MGU0</accession>
<proteinExistence type="predicted"/>
<evidence type="ECO:0000256" key="1">
    <source>
        <dbReference type="SAM" id="MobiDB-lite"/>
    </source>
</evidence>
<organism evidence="4 5">
    <name type="scientific">Nonomuraea polychroma</name>
    <dbReference type="NCBI Taxonomy" id="46176"/>
    <lineage>
        <taxon>Bacteria</taxon>
        <taxon>Bacillati</taxon>
        <taxon>Actinomycetota</taxon>
        <taxon>Actinomycetes</taxon>
        <taxon>Streptosporangiales</taxon>
        <taxon>Streptosporangiaceae</taxon>
        <taxon>Nonomuraea</taxon>
    </lineage>
</organism>
<feature type="domain" description="Butirosin biosynthesis protein H N-terminal" evidence="3">
    <location>
        <begin position="47"/>
        <end position="164"/>
    </location>
</feature>
<name>A0A438MGU0_9ACTN</name>
<protein>
    <submittedName>
        <fullName evidence="4">Uncharacterized protein DUF4872</fullName>
    </submittedName>
</protein>
<dbReference type="OrthoDB" id="3837807at2"/>
<keyword evidence="5" id="KW-1185">Reference proteome</keyword>
<dbReference type="EMBL" id="SAUN01000001">
    <property type="protein sequence ID" value="RVX45070.1"/>
    <property type="molecule type" value="Genomic_DNA"/>
</dbReference>
<keyword evidence="2" id="KW-1133">Transmembrane helix</keyword>
<sequence>MTDHKHLKRRVRERMAKTGESYTTAHRHVAGRAERHHHESALLRRVLGGGCSEAMLLGLGGGIGFMYFVFEYAGHAPMLTIVAQAHPEPMIPRALDRAGIPYESRQTGSPKVAERHLRAALAAGRQPICRVGRFQLPWRPDLPFPDPVDVVVTGLSGDTVHVHDDEPAELPLAGFMAAWSAIKKSKHHLIEVTGPATGAPDVTGAIRDTVSKLTGPVLGNSFDVNFGLSGMRKLAAQLADTTGKQGWTRRFGNDPGPVLDRLRDCLEVEYTAPGATRPLYADFLAETGHAEAAAVYREAGKQWSRVAAARTSFPELAELVAEAVRLEEAGVEVLRVAVEGLGELTDPDGR</sequence>
<dbReference type="Proteomes" id="UP000284824">
    <property type="component" value="Unassembled WGS sequence"/>
</dbReference>
<dbReference type="Pfam" id="PF14399">
    <property type="entry name" value="BtrH_N"/>
    <property type="match status" value="1"/>
</dbReference>
<keyword evidence="2" id="KW-0472">Membrane</keyword>
<reference evidence="4 5" key="1">
    <citation type="submission" date="2019-01" db="EMBL/GenBank/DDBJ databases">
        <title>Sequencing the genomes of 1000 actinobacteria strains.</title>
        <authorList>
            <person name="Klenk H.-P."/>
        </authorList>
    </citation>
    <scope>NUCLEOTIDE SEQUENCE [LARGE SCALE GENOMIC DNA]</scope>
    <source>
        <strain evidence="4 5">DSM 43925</strain>
    </source>
</reference>
<feature type="region of interest" description="Disordered" evidence="1">
    <location>
        <begin position="1"/>
        <end position="23"/>
    </location>
</feature>
<comment type="caution">
    <text evidence="4">The sequence shown here is derived from an EMBL/GenBank/DDBJ whole genome shotgun (WGS) entry which is preliminary data.</text>
</comment>
<gene>
    <name evidence="4" type="ORF">EDD27_7847</name>
</gene>
<dbReference type="RefSeq" id="WP_127936745.1">
    <property type="nucleotide sequence ID" value="NZ_SAUN01000001.1"/>
</dbReference>
<evidence type="ECO:0000313" key="5">
    <source>
        <dbReference type="Proteomes" id="UP000284824"/>
    </source>
</evidence>
<feature type="compositionally biased region" description="Basic residues" evidence="1">
    <location>
        <begin position="1"/>
        <end position="12"/>
    </location>
</feature>